<accession>A0ABS6E5S2</accession>
<keyword evidence="2" id="KW-1185">Reference proteome</keyword>
<organism evidence="1 2">
    <name type="scientific">Tissierella simiarum</name>
    <dbReference type="NCBI Taxonomy" id="2841534"/>
    <lineage>
        <taxon>Bacteria</taxon>
        <taxon>Bacillati</taxon>
        <taxon>Bacillota</taxon>
        <taxon>Tissierellia</taxon>
        <taxon>Tissierellales</taxon>
        <taxon>Tissierellaceae</taxon>
        <taxon>Tissierella</taxon>
    </lineage>
</organism>
<dbReference type="EMBL" id="JAHLPM010000007">
    <property type="protein sequence ID" value="MBU5438270.1"/>
    <property type="molecule type" value="Genomic_DNA"/>
</dbReference>
<gene>
    <name evidence="1" type="ORF">KQI42_09635</name>
</gene>
<evidence type="ECO:0000313" key="2">
    <source>
        <dbReference type="Proteomes" id="UP000749471"/>
    </source>
</evidence>
<protein>
    <submittedName>
        <fullName evidence="1">Uncharacterized protein</fullName>
    </submittedName>
</protein>
<comment type="caution">
    <text evidence="1">The sequence shown here is derived from an EMBL/GenBank/DDBJ whole genome shotgun (WGS) entry which is preliminary data.</text>
</comment>
<dbReference type="Proteomes" id="UP000749471">
    <property type="component" value="Unassembled WGS sequence"/>
</dbReference>
<reference evidence="1 2" key="1">
    <citation type="submission" date="2021-06" db="EMBL/GenBank/DDBJ databases">
        <authorList>
            <person name="Sun Q."/>
            <person name="Li D."/>
        </authorList>
    </citation>
    <scope>NUCLEOTIDE SEQUENCE [LARGE SCALE GENOMIC DNA]</scope>
    <source>
        <strain evidence="1 2">MSJ-40</strain>
    </source>
</reference>
<dbReference type="RefSeq" id="WP_216519241.1">
    <property type="nucleotide sequence ID" value="NZ_JAHLPM010000007.1"/>
</dbReference>
<proteinExistence type="predicted"/>
<name>A0ABS6E5S2_9FIRM</name>
<evidence type="ECO:0000313" key="1">
    <source>
        <dbReference type="EMBL" id="MBU5438270.1"/>
    </source>
</evidence>
<sequence length="85" mass="10391">MTMKRFLESAFYCEIYEIAQCLDYYLSINDWDTAQEFFKKWETAKAALRFIFGKTYVFTRTDEYYGILNEENETEFLIKRPAYKE</sequence>